<dbReference type="eggNOG" id="COG1648">
    <property type="taxonomic scope" value="Bacteria"/>
</dbReference>
<evidence type="ECO:0000256" key="5">
    <source>
        <dbReference type="ARBA" id="ARBA00023244"/>
    </source>
</evidence>
<dbReference type="InterPro" id="IPR042518">
    <property type="entry name" value="SirC_C"/>
</dbReference>
<dbReference type="HOGENOM" id="CLU_011276_8_1_7"/>
<dbReference type="Gene3D" id="3.40.50.720">
    <property type="entry name" value="NAD(P)-binding Rossmann-like Domain"/>
    <property type="match status" value="1"/>
</dbReference>
<dbReference type="STRING" id="335543.Sfum_1588"/>
<dbReference type="Gene3D" id="1.10.8.610">
    <property type="entry name" value="SirC, precorrin-2 dehydrogenase, C-terminal helical domain-like"/>
    <property type="match status" value="1"/>
</dbReference>
<dbReference type="InParanoid" id="A0LIM3"/>
<dbReference type="UniPathway" id="UPA00262">
    <property type="reaction ID" value="UER00222"/>
</dbReference>
<dbReference type="GO" id="GO:0019354">
    <property type="term" value="P:siroheme biosynthetic process"/>
    <property type="evidence" value="ECO:0007669"/>
    <property type="project" value="UniProtKB-UniPathway"/>
</dbReference>
<dbReference type="NCBIfam" id="TIGR01470">
    <property type="entry name" value="cysG_Nterm"/>
    <property type="match status" value="1"/>
</dbReference>
<dbReference type="EMBL" id="CP000478">
    <property type="protein sequence ID" value="ABK17275.1"/>
    <property type="molecule type" value="Genomic_DNA"/>
</dbReference>
<keyword evidence="4" id="KW-0520">NAD</keyword>
<feature type="domain" description="Siroheme synthase central" evidence="7">
    <location>
        <begin position="133"/>
        <end position="159"/>
    </location>
</feature>
<dbReference type="OrthoDB" id="9815856at2"/>
<dbReference type="InterPro" id="IPR028161">
    <property type="entry name" value="Met8-like"/>
</dbReference>
<keyword evidence="5" id="KW-0627">Porphyrin biosynthesis</keyword>
<evidence type="ECO:0000256" key="1">
    <source>
        <dbReference type="ARBA" id="ARBA00005010"/>
    </source>
</evidence>
<reference evidence="8 9" key="1">
    <citation type="submission" date="2006-10" db="EMBL/GenBank/DDBJ databases">
        <title>Complete sequence of Syntrophobacter fumaroxidans MPOB.</title>
        <authorList>
            <consortium name="US DOE Joint Genome Institute"/>
            <person name="Copeland A."/>
            <person name="Lucas S."/>
            <person name="Lapidus A."/>
            <person name="Barry K."/>
            <person name="Detter J.C."/>
            <person name="Glavina del Rio T."/>
            <person name="Hammon N."/>
            <person name="Israni S."/>
            <person name="Pitluck S."/>
            <person name="Goltsman E.G."/>
            <person name="Martinez M."/>
            <person name="Schmutz J."/>
            <person name="Larimer F."/>
            <person name="Land M."/>
            <person name="Hauser L."/>
            <person name="Kyrpides N."/>
            <person name="Kim E."/>
            <person name="Boone D.R."/>
            <person name="Brockman F."/>
            <person name="Culley D."/>
            <person name="Ferry J."/>
            <person name="Gunsalus R."/>
            <person name="McInerney M.J."/>
            <person name="Morrison M."/>
            <person name="Plugge C."/>
            <person name="Rohlin L."/>
            <person name="Scholten J."/>
            <person name="Sieber J."/>
            <person name="Stams A.J.M."/>
            <person name="Worm P."/>
            <person name="Henstra A.M."/>
            <person name="Richardson P."/>
        </authorList>
    </citation>
    <scope>NUCLEOTIDE SEQUENCE [LARGE SCALE GENOMIC DNA]</scope>
    <source>
        <strain evidence="9">DSM 10017 / MPOB</strain>
    </source>
</reference>
<sequence>MRIRVERGTEIDDENRFYPIFVSLEDRVCLVIGGGEVAQRKVAGLLRFGAVIRIVAKDLTCRLEERCDGTRVRWIGRDYEPGCLDAVDLVFAATSDVELNRRISADARARKLWCNMASDPEMGTFIVPSMVTRGALNLAVSTGGASPALAREIREKLEKEFGPEWGPYIRLMGYLRKVIQSMGLESSENQRLFRAIAALPILSWIQEGRRGEILRGLQDVCGPRLGIEGLNALLDELWKPFSSSSQPCATPPEPSAT</sequence>
<dbReference type="Pfam" id="PF14824">
    <property type="entry name" value="Sirohm_synth_M"/>
    <property type="match status" value="1"/>
</dbReference>
<evidence type="ECO:0000256" key="3">
    <source>
        <dbReference type="ARBA" id="ARBA00023002"/>
    </source>
</evidence>
<dbReference type="PANTHER" id="PTHR35330">
    <property type="entry name" value="SIROHEME BIOSYNTHESIS PROTEIN MET8"/>
    <property type="match status" value="1"/>
</dbReference>
<evidence type="ECO:0000313" key="9">
    <source>
        <dbReference type="Proteomes" id="UP000001784"/>
    </source>
</evidence>
<dbReference type="GO" id="GO:0043115">
    <property type="term" value="F:precorrin-2 dehydrogenase activity"/>
    <property type="evidence" value="ECO:0007669"/>
    <property type="project" value="UniProtKB-EC"/>
</dbReference>
<accession>A0LIM3</accession>
<name>A0LIM3_SYNFM</name>
<evidence type="ECO:0000256" key="4">
    <source>
        <dbReference type="ARBA" id="ARBA00023027"/>
    </source>
</evidence>
<organism evidence="8 9">
    <name type="scientific">Syntrophobacter fumaroxidans (strain DSM 10017 / MPOB)</name>
    <dbReference type="NCBI Taxonomy" id="335543"/>
    <lineage>
        <taxon>Bacteria</taxon>
        <taxon>Pseudomonadati</taxon>
        <taxon>Thermodesulfobacteriota</taxon>
        <taxon>Syntrophobacteria</taxon>
        <taxon>Syntrophobacterales</taxon>
        <taxon>Syntrophobacteraceae</taxon>
        <taxon>Syntrophobacter</taxon>
    </lineage>
</organism>
<dbReference type="KEGG" id="sfu:Sfum_1588"/>
<evidence type="ECO:0000259" key="7">
    <source>
        <dbReference type="Pfam" id="PF14824"/>
    </source>
</evidence>
<dbReference type="InterPro" id="IPR006367">
    <property type="entry name" value="Sirohaem_synthase_N"/>
</dbReference>
<dbReference type="RefSeq" id="WP_011698445.1">
    <property type="nucleotide sequence ID" value="NC_008554.1"/>
</dbReference>
<keyword evidence="9" id="KW-1185">Reference proteome</keyword>
<dbReference type="PANTHER" id="PTHR35330:SF1">
    <property type="entry name" value="SIROHEME BIOSYNTHESIS PROTEIN MET8"/>
    <property type="match status" value="1"/>
</dbReference>
<proteinExistence type="predicted"/>
<dbReference type="Pfam" id="PF13241">
    <property type="entry name" value="NAD_binding_7"/>
    <property type="match status" value="1"/>
</dbReference>
<dbReference type="EC" id="1.3.1.76" evidence="2"/>
<comment type="catalytic activity">
    <reaction evidence="6">
        <text>precorrin-2 + NAD(+) = sirohydrochlorin + NADH + 2 H(+)</text>
        <dbReference type="Rhea" id="RHEA:15613"/>
        <dbReference type="ChEBI" id="CHEBI:15378"/>
        <dbReference type="ChEBI" id="CHEBI:57540"/>
        <dbReference type="ChEBI" id="CHEBI:57945"/>
        <dbReference type="ChEBI" id="CHEBI:58351"/>
        <dbReference type="ChEBI" id="CHEBI:58827"/>
        <dbReference type="EC" id="1.3.1.76"/>
    </reaction>
</comment>
<protein>
    <recommendedName>
        <fullName evidence="2">precorrin-2 dehydrogenase</fullName>
        <ecNumber evidence="2">1.3.1.76</ecNumber>
    </recommendedName>
</protein>
<evidence type="ECO:0000256" key="6">
    <source>
        <dbReference type="ARBA" id="ARBA00047561"/>
    </source>
</evidence>
<dbReference type="AlphaFoldDB" id="A0LIM3"/>
<comment type="pathway">
    <text evidence="1">Porphyrin-containing compound metabolism; siroheme biosynthesis; sirohydrochlorin from precorrin-2: step 1/1.</text>
</comment>
<dbReference type="SUPFAM" id="SSF75615">
    <property type="entry name" value="Siroheme synthase middle domains-like"/>
    <property type="match status" value="1"/>
</dbReference>
<dbReference type="SUPFAM" id="SSF51735">
    <property type="entry name" value="NAD(P)-binding Rossmann-fold domains"/>
    <property type="match status" value="1"/>
</dbReference>
<keyword evidence="3 8" id="KW-0560">Oxidoreductase</keyword>
<dbReference type="InterPro" id="IPR028281">
    <property type="entry name" value="Sirohaem_synthase_central"/>
</dbReference>
<evidence type="ECO:0000313" key="8">
    <source>
        <dbReference type="EMBL" id="ABK17275.1"/>
    </source>
</evidence>
<dbReference type="GO" id="GO:0004325">
    <property type="term" value="F:ferrochelatase activity"/>
    <property type="evidence" value="ECO:0007669"/>
    <property type="project" value="InterPro"/>
</dbReference>
<evidence type="ECO:0000256" key="2">
    <source>
        <dbReference type="ARBA" id="ARBA00012400"/>
    </source>
</evidence>
<dbReference type="Proteomes" id="UP000001784">
    <property type="component" value="Chromosome"/>
</dbReference>
<gene>
    <name evidence="8" type="ordered locus">Sfum_1588</name>
</gene>
<dbReference type="InterPro" id="IPR036291">
    <property type="entry name" value="NAD(P)-bd_dom_sf"/>
</dbReference>